<comment type="caution">
    <text evidence="1">The sequence shown here is derived from an EMBL/GenBank/DDBJ whole genome shotgun (WGS) entry which is preliminary data.</text>
</comment>
<dbReference type="EMBL" id="JACHCA010000033">
    <property type="protein sequence ID" value="MBB6131816.1"/>
    <property type="molecule type" value="Genomic_DNA"/>
</dbReference>
<protein>
    <submittedName>
        <fullName evidence="1">Uncharacterized protein</fullName>
    </submittedName>
</protein>
<reference evidence="1 2" key="1">
    <citation type="submission" date="2020-08" db="EMBL/GenBank/DDBJ databases">
        <title>Genomic Encyclopedia of Type Strains, Phase IV (KMG-V): Genome sequencing to study the core and pangenomes of soil and plant-associated prokaryotes.</title>
        <authorList>
            <person name="Whitman W."/>
        </authorList>
    </citation>
    <scope>NUCLEOTIDE SEQUENCE [LARGE SCALE GENOMIC DNA]</scope>
    <source>
        <strain evidence="1 2">MP601</strain>
    </source>
</reference>
<organism evidence="1 2">
    <name type="scientific">Mucilaginibacter lappiensis</name>
    <dbReference type="NCBI Taxonomy" id="354630"/>
    <lineage>
        <taxon>Bacteria</taxon>
        <taxon>Pseudomonadati</taxon>
        <taxon>Bacteroidota</taxon>
        <taxon>Sphingobacteriia</taxon>
        <taxon>Sphingobacteriales</taxon>
        <taxon>Sphingobacteriaceae</taxon>
        <taxon>Mucilaginibacter</taxon>
    </lineage>
</organism>
<evidence type="ECO:0000313" key="1">
    <source>
        <dbReference type="EMBL" id="MBB6131816.1"/>
    </source>
</evidence>
<dbReference type="Pfam" id="PF18934">
    <property type="entry name" value="DUF5682"/>
    <property type="match status" value="1"/>
</dbReference>
<proteinExistence type="predicted"/>
<accession>A0A841JQC7</accession>
<dbReference type="Proteomes" id="UP000548326">
    <property type="component" value="Unassembled WGS sequence"/>
</dbReference>
<evidence type="ECO:0000313" key="2">
    <source>
        <dbReference type="Proteomes" id="UP000548326"/>
    </source>
</evidence>
<dbReference type="AlphaFoldDB" id="A0A841JQC7"/>
<gene>
    <name evidence="1" type="ORF">HDF22_005970</name>
</gene>
<name>A0A841JQC7_9SPHI</name>
<dbReference type="InterPro" id="IPR043737">
    <property type="entry name" value="DUF5682"/>
</dbReference>
<dbReference type="RefSeq" id="WP_183590205.1">
    <property type="nucleotide sequence ID" value="NZ_JACHCA010000033.1"/>
</dbReference>
<sequence>MMYFDAVDEAIQALRESIQQKDRILEQLREAYIRRSIRQAEKNVPYHCGYLRGNSMYLHFNIKLEEATETLPGVGLPDKKEIK</sequence>